<proteinExistence type="predicted"/>
<dbReference type="GO" id="GO:0016323">
    <property type="term" value="C:basolateral plasma membrane"/>
    <property type="evidence" value="ECO:0007669"/>
    <property type="project" value="TreeGrafter"/>
</dbReference>
<dbReference type="SUPFAM" id="SSF48431">
    <property type="entry name" value="Lipovitellin-phosvitin complex, superhelical domain"/>
    <property type="match status" value="1"/>
</dbReference>
<dbReference type="GO" id="GO:0008289">
    <property type="term" value="F:lipid binding"/>
    <property type="evidence" value="ECO:0007669"/>
    <property type="project" value="InterPro"/>
</dbReference>
<dbReference type="SUPFAM" id="SSF56968">
    <property type="entry name" value="Lipovitellin-phosvitin complex, beta-sheet shell regions"/>
    <property type="match status" value="1"/>
</dbReference>
<keyword evidence="2" id="KW-0813">Transport</keyword>
<dbReference type="PROSITE" id="PS51211">
    <property type="entry name" value="VITELLOGENIN"/>
    <property type="match status" value="1"/>
</dbReference>
<evidence type="ECO:0000256" key="5">
    <source>
        <dbReference type="PROSITE-ProRule" id="PRU00557"/>
    </source>
</evidence>
<dbReference type="PANTHER" id="PTHR13024">
    <property type="entry name" value="MICROSOMAL TRIGLYCERIDE TRANSFER PROTEIN, LARGE SUBUNIT"/>
    <property type="match status" value="1"/>
</dbReference>
<protein>
    <recommendedName>
        <fullName evidence="7">Vitellogenin domain-containing protein</fullName>
    </recommendedName>
</protein>
<dbReference type="GO" id="GO:0005783">
    <property type="term" value="C:endoplasmic reticulum"/>
    <property type="evidence" value="ECO:0007669"/>
    <property type="project" value="UniProtKB-SubCell"/>
</dbReference>
<evidence type="ECO:0000256" key="2">
    <source>
        <dbReference type="ARBA" id="ARBA00022448"/>
    </source>
</evidence>
<dbReference type="GO" id="GO:0042157">
    <property type="term" value="P:lipoprotein metabolic process"/>
    <property type="evidence" value="ECO:0007669"/>
    <property type="project" value="TreeGrafter"/>
</dbReference>
<dbReference type="AlphaFoldDB" id="A0A1A9WL31"/>
<dbReference type="Pfam" id="PF19444">
    <property type="entry name" value="MTP_lip_bd"/>
    <property type="match status" value="1"/>
</dbReference>
<name>A0A1A9WL31_9MUSC</name>
<feature type="domain" description="Vitellogenin" evidence="7">
    <location>
        <begin position="33"/>
        <end position="656"/>
    </location>
</feature>
<keyword evidence="3" id="KW-0732">Signal</keyword>
<comment type="subcellular location">
    <subcellularLocation>
        <location evidence="1">Endoplasmic reticulum</location>
    </subcellularLocation>
</comment>
<accession>A0A1A9WL31</accession>
<evidence type="ECO:0000313" key="8">
    <source>
        <dbReference type="EnsemblMetazoa" id="GBRI023500-PA"/>
    </source>
</evidence>
<feature type="transmembrane region" description="Helical" evidence="6">
    <location>
        <begin position="9"/>
        <end position="28"/>
    </location>
</feature>
<dbReference type="PANTHER" id="PTHR13024:SF0">
    <property type="entry name" value="MICROSOMAL TRIACYLGLYCEROL TRANSFER PROTEIN"/>
    <property type="match status" value="1"/>
</dbReference>
<keyword evidence="9" id="KW-1185">Reference proteome</keyword>
<dbReference type="InterPro" id="IPR011030">
    <property type="entry name" value="Lipovitellin_superhlx_dom"/>
</dbReference>
<dbReference type="Pfam" id="PF01347">
    <property type="entry name" value="Vitellogenin_N"/>
    <property type="match status" value="1"/>
</dbReference>
<comment type="caution">
    <text evidence="5">Lacks conserved residue(s) required for the propagation of feature annotation.</text>
</comment>
<dbReference type="InterPro" id="IPR015816">
    <property type="entry name" value="Vitellinogen_b-sht_N"/>
</dbReference>
<keyword evidence="6" id="KW-0812">Transmembrane</keyword>
<dbReference type="GO" id="GO:0005794">
    <property type="term" value="C:Golgi apparatus"/>
    <property type="evidence" value="ECO:0007669"/>
    <property type="project" value="TreeGrafter"/>
</dbReference>
<sequence>MSSLRFTRYSTRIIVFIVFLINCCNLTVHSQLVQFGGQEIYGLNNKVTMKELNSLNSQETSYTFSSLLKVSSVWNSKNDQLLQVTFMDNRVTAPQKKANKAYSQPITKMPDRPFYISLRNGKPINVIAHTYRDQSLLNMERAVASLFQIQYESGHTTEVDVLGECKTFYSIRSTTRLQKLKTDCSHWDLRIKYRTEKPFGIRLSSQEIVEYDLSAEGKLMKAKSIETHHMALEAQPDIGSQVQSEFLLEHTATGEQPVNQLIFDNLDEAIESLLDWYRVFDIKGDVDGVISETEDQSLTEQISSYLEDLDDNHIGKEAMAKAFAKLLPVARLTKQFEFEQIIENYGDLQFQLADLLAAVQTIDAHKAVYESFRSDVDLLEQYLKSLAVGTHPQITIIEDLLERLKSLGNERIENDKLRDTVVQTLASLARQVGFEPDNALLVKIRSFILHNLEKECADDESCKTLYIRALQNLQDPSTIDILLNLALNGETKISVTAMQALRSFPVSHFNKKHLQIFLQIFYQTRKKYDTSARTFALEIMLTMKPSQEMLGQLLDYLNSNDKHFEIKTYVIQKLNVLSEKCVKFRSLLQKCLKERPYINNYNIMAQKGLTTVLSRNLSWRPAFNESLLSIQEIYRGVLKRGSVELFLSAEQEETSLCKLDIYTSGLTSFVGDSDDISDDDDNYDNSPVTAGMEISIQNILHRPLVFFNGQAELMGHVWKGTASQPTPALQANTLTQDVEHYVMLASGATAYMRVIGFRSIDLYGKVELSLWNRNAQTEIMQKTAASVHGIMKVGFTYAQLTNEFMLSYEPKISLLADLDFYSGVKLCIQLQRPEMFLKYTNTRSVVLQEIAKRYTKKVNSKRTNKFPGSTLALNQKNNEMCNIIFQ</sequence>
<dbReference type="InterPro" id="IPR039988">
    <property type="entry name" value="MTTP"/>
</dbReference>
<evidence type="ECO:0000256" key="4">
    <source>
        <dbReference type="ARBA" id="ARBA00022824"/>
    </source>
</evidence>
<keyword evidence="4" id="KW-0256">Endoplasmic reticulum</keyword>
<dbReference type="Gene3D" id="2.30.230.10">
    <property type="entry name" value="Lipovitellin, beta-sheet shell regions, chain A"/>
    <property type="match status" value="1"/>
</dbReference>
<dbReference type="GO" id="GO:0005548">
    <property type="term" value="F:phospholipid transporter activity"/>
    <property type="evidence" value="ECO:0007669"/>
    <property type="project" value="InterPro"/>
</dbReference>
<evidence type="ECO:0000256" key="3">
    <source>
        <dbReference type="ARBA" id="ARBA00022729"/>
    </source>
</evidence>
<organism evidence="8 9">
    <name type="scientific">Glossina brevipalpis</name>
    <dbReference type="NCBI Taxonomy" id="37001"/>
    <lineage>
        <taxon>Eukaryota</taxon>
        <taxon>Metazoa</taxon>
        <taxon>Ecdysozoa</taxon>
        <taxon>Arthropoda</taxon>
        <taxon>Hexapoda</taxon>
        <taxon>Insecta</taxon>
        <taxon>Pterygota</taxon>
        <taxon>Neoptera</taxon>
        <taxon>Endopterygota</taxon>
        <taxon>Diptera</taxon>
        <taxon>Brachycera</taxon>
        <taxon>Muscomorpha</taxon>
        <taxon>Hippoboscoidea</taxon>
        <taxon>Glossinidae</taxon>
        <taxon>Glossina</taxon>
    </lineage>
</organism>
<evidence type="ECO:0000256" key="6">
    <source>
        <dbReference type="SAM" id="Phobius"/>
    </source>
</evidence>
<keyword evidence="6" id="KW-0472">Membrane</keyword>
<dbReference type="EnsemblMetazoa" id="GBRI023500-RA">
    <property type="protein sequence ID" value="GBRI023500-PA"/>
    <property type="gene ID" value="GBRI023500"/>
</dbReference>
<reference evidence="9" key="1">
    <citation type="submission" date="2014-03" db="EMBL/GenBank/DDBJ databases">
        <authorList>
            <person name="Aksoy S."/>
            <person name="Warren W."/>
            <person name="Wilson R.K."/>
        </authorList>
    </citation>
    <scope>NUCLEOTIDE SEQUENCE [LARGE SCALE GENOMIC DNA]</scope>
    <source>
        <strain evidence="9">IAEA</strain>
    </source>
</reference>
<dbReference type="Gene3D" id="1.25.10.20">
    <property type="entry name" value="Vitellinogen, superhelical"/>
    <property type="match status" value="1"/>
</dbReference>
<evidence type="ECO:0000259" key="7">
    <source>
        <dbReference type="PROSITE" id="PS51211"/>
    </source>
</evidence>
<dbReference type="InterPro" id="IPR001747">
    <property type="entry name" value="Vitellogenin_N"/>
</dbReference>
<dbReference type="STRING" id="37001.A0A1A9WL31"/>
<reference evidence="8" key="2">
    <citation type="submission" date="2020-05" db="UniProtKB">
        <authorList>
            <consortium name="EnsemblMetazoa"/>
        </authorList>
    </citation>
    <scope>IDENTIFICATION</scope>
    <source>
        <strain evidence="8">IAEA</strain>
    </source>
</reference>
<dbReference type="InterPro" id="IPR015819">
    <property type="entry name" value="Lipid_transp_b-sht_shell"/>
</dbReference>
<dbReference type="Proteomes" id="UP000091820">
    <property type="component" value="Unassembled WGS sequence"/>
</dbReference>
<dbReference type="InterPro" id="IPR045811">
    <property type="entry name" value="MTP_lip-bd"/>
</dbReference>
<dbReference type="VEuPathDB" id="VectorBase:GBRI023500"/>
<evidence type="ECO:0000256" key="1">
    <source>
        <dbReference type="ARBA" id="ARBA00004240"/>
    </source>
</evidence>
<keyword evidence="6" id="KW-1133">Transmembrane helix</keyword>
<dbReference type="SMART" id="SM00638">
    <property type="entry name" value="LPD_N"/>
    <property type="match status" value="1"/>
</dbReference>
<evidence type="ECO:0000313" key="9">
    <source>
        <dbReference type="Proteomes" id="UP000091820"/>
    </source>
</evidence>